<dbReference type="PROSITE" id="PS51704">
    <property type="entry name" value="GP_PDE"/>
    <property type="match status" value="1"/>
</dbReference>
<gene>
    <name evidence="3" type="ORF">ACFQ34_04525</name>
</gene>
<comment type="caution">
    <text evidence="3">The sequence shown here is derived from an EMBL/GenBank/DDBJ whole genome shotgun (WGS) entry which is preliminary data.</text>
</comment>
<dbReference type="Pfam" id="PF03009">
    <property type="entry name" value="GDPD"/>
    <property type="match status" value="1"/>
</dbReference>
<feature type="domain" description="GP-PDE" evidence="2">
    <location>
        <begin position="12"/>
        <end position="243"/>
    </location>
</feature>
<evidence type="ECO:0000256" key="1">
    <source>
        <dbReference type="SAM" id="MobiDB-lite"/>
    </source>
</evidence>
<accession>A0ABW3VCJ6</accession>
<evidence type="ECO:0000259" key="2">
    <source>
        <dbReference type="PROSITE" id="PS51704"/>
    </source>
</evidence>
<dbReference type="RefSeq" id="WP_339126301.1">
    <property type="nucleotide sequence ID" value="NZ_BAABKS010000085.1"/>
</dbReference>
<sequence>MISNPRHDPCRPAISAHRGGVESGRAQTSDAFAAAIRFGVEYVELDVRRCADGRLVTHHDERVTGGGPRISEVSYPELVAVAGFEVPLLRDVLRLVTPHAIAQLDLKVPDAADVVGEALGVCGPEQLMISSVTETTLAEVRAIEPKVATVLSLGQRIRGGLGRRSRPDAREDCSVRRIVGAGCDAIAINHRLVTGTLLRRCAAAGILVMLWTVNDPRRLAQLLGDARVGVVITDFPRAAMAIRDRAFTR</sequence>
<keyword evidence="4" id="KW-1185">Reference proteome</keyword>
<dbReference type="InterPro" id="IPR030395">
    <property type="entry name" value="GP_PDE_dom"/>
</dbReference>
<dbReference type="PANTHER" id="PTHR46211">
    <property type="entry name" value="GLYCEROPHOSPHORYL DIESTER PHOSPHODIESTERASE"/>
    <property type="match status" value="1"/>
</dbReference>
<name>A0ABW3VCJ6_9PSEU</name>
<evidence type="ECO:0000313" key="3">
    <source>
        <dbReference type="EMBL" id="MFD1232541.1"/>
    </source>
</evidence>
<dbReference type="Proteomes" id="UP001597182">
    <property type="component" value="Unassembled WGS sequence"/>
</dbReference>
<dbReference type="CDD" id="cd08556">
    <property type="entry name" value="GDPD"/>
    <property type="match status" value="1"/>
</dbReference>
<dbReference type="EMBL" id="JBHTMB010000026">
    <property type="protein sequence ID" value="MFD1232541.1"/>
    <property type="molecule type" value="Genomic_DNA"/>
</dbReference>
<feature type="region of interest" description="Disordered" evidence="1">
    <location>
        <begin position="1"/>
        <end position="22"/>
    </location>
</feature>
<dbReference type="Gene3D" id="3.20.20.190">
    <property type="entry name" value="Phosphatidylinositol (PI) phosphodiesterase"/>
    <property type="match status" value="1"/>
</dbReference>
<proteinExistence type="predicted"/>
<organism evidence="3 4">
    <name type="scientific">Pseudonocardia benzenivorans</name>
    <dbReference type="NCBI Taxonomy" id="228005"/>
    <lineage>
        <taxon>Bacteria</taxon>
        <taxon>Bacillati</taxon>
        <taxon>Actinomycetota</taxon>
        <taxon>Actinomycetes</taxon>
        <taxon>Pseudonocardiales</taxon>
        <taxon>Pseudonocardiaceae</taxon>
        <taxon>Pseudonocardia</taxon>
    </lineage>
</organism>
<dbReference type="SUPFAM" id="SSF51695">
    <property type="entry name" value="PLC-like phosphodiesterases"/>
    <property type="match status" value="1"/>
</dbReference>
<reference evidence="4" key="1">
    <citation type="journal article" date="2019" name="Int. J. Syst. Evol. Microbiol.">
        <title>The Global Catalogue of Microorganisms (GCM) 10K type strain sequencing project: providing services to taxonomists for standard genome sequencing and annotation.</title>
        <authorList>
            <consortium name="The Broad Institute Genomics Platform"/>
            <consortium name="The Broad Institute Genome Sequencing Center for Infectious Disease"/>
            <person name="Wu L."/>
            <person name="Ma J."/>
        </authorList>
    </citation>
    <scope>NUCLEOTIDE SEQUENCE [LARGE SCALE GENOMIC DNA]</scope>
    <source>
        <strain evidence="4">CCUG 49018</strain>
    </source>
</reference>
<feature type="compositionally biased region" description="Basic and acidic residues" evidence="1">
    <location>
        <begin position="1"/>
        <end position="10"/>
    </location>
</feature>
<evidence type="ECO:0000313" key="4">
    <source>
        <dbReference type="Proteomes" id="UP001597182"/>
    </source>
</evidence>
<dbReference type="InterPro" id="IPR017946">
    <property type="entry name" value="PLC-like_Pdiesterase_TIM-brl"/>
</dbReference>
<protein>
    <submittedName>
        <fullName evidence="3">Glycerophosphodiester phosphodiesterase</fullName>
    </submittedName>
</protein>
<dbReference type="PANTHER" id="PTHR46211:SF14">
    <property type="entry name" value="GLYCEROPHOSPHODIESTER PHOSPHODIESTERASE"/>
    <property type="match status" value="1"/>
</dbReference>